<dbReference type="PANTHER" id="PTHR30487">
    <property type="entry name" value="TYPE 4 PREPILIN-LIKE PROTEINS LEADER PEPTIDE-PROCESSING ENZYME"/>
    <property type="match status" value="1"/>
</dbReference>
<dbReference type="Proteomes" id="UP000262427">
    <property type="component" value="Chromosome CM"/>
</dbReference>
<keyword evidence="2" id="KW-0472">Membrane</keyword>
<dbReference type="AlphaFoldDB" id="A0A0K1ZMZ8"/>
<dbReference type="PANTHER" id="PTHR30487:SF0">
    <property type="entry name" value="PREPILIN LEADER PEPTIDASE_N-METHYLTRANSFERASE-RELATED"/>
    <property type="match status" value="1"/>
</dbReference>
<dbReference type="GO" id="GO:0006465">
    <property type="term" value="P:signal peptide processing"/>
    <property type="evidence" value="ECO:0007669"/>
    <property type="project" value="TreeGrafter"/>
</dbReference>
<evidence type="ECO:0000313" key="4">
    <source>
        <dbReference type="EMBL" id="AYA47466.1"/>
    </source>
</evidence>
<reference evidence="5" key="1">
    <citation type="submission" date="2015-10" db="EMBL/GenBank/DDBJ databases">
        <authorList>
            <person name="Gilbert D.G."/>
        </authorList>
    </citation>
    <scope>NUCLEOTIDE SEQUENCE</scope>
    <source>
        <strain evidence="5">Phyl III-seqv23</strain>
    </source>
</reference>
<keyword evidence="2" id="KW-0812">Transmembrane</keyword>
<evidence type="ECO:0000259" key="3">
    <source>
        <dbReference type="Pfam" id="PF01478"/>
    </source>
</evidence>
<dbReference type="Pfam" id="PF01478">
    <property type="entry name" value="Peptidase_A24"/>
    <property type="match status" value="1"/>
</dbReference>
<evidence type="ECO:0000313" key="9">
    <source>
        <dbReference type="EMBL" id="UZF14254.1"/>
    </source>
</evidence>
<dbReference type="GO" id="GO:0005886">
    <property type="term" value="C:plasma membrane"/>
    <property type="evidence" value="ECO:0007669"/>
    <property type="project" value="TreeGrafter"/>
</dbReference>
<feature type="transmembrane region" description="Helical" evidence="2">
    <location>
        <begin position="56"/>
        <end position="75"/>
    </location>
</feature>
<feature type="transmembrane region" description="Helical" evidence="2">
    <location>
        <begin position="29"/>
        <end position="49"/>
    </location>
</feature>
<dbReference type="EMBL" id="LN899820">
    <property type="protein sequence ID" value="CUV53376.1"/>
    <property type="molecule type" value="Genomic_DNA"/>
</dbReference>
<comment type="similarity">
    <text evidence="1">Belongs to the peptidase A24 family.</text>
</comment>
<dbReference type="InterPro" id="IPR050882">
    <property type="entry name" value="Prepilin_peptidase/N-MTase"/>
</dbReference>
<protein>
    <submittedName>
        <fullName evidence="4">Precorrin-2 dehydrogenase</fullName>
    </submittedName>
    <submittedName>
        <fullName evidence="5 9">Prepilin peptidase</fullName>
    </submittedName>
</protein>
<feature type="transmembrane region" description="Helical" evidence="2">
    <location>
        <begin position="95"/>
        <end position="119"/>
    </location>
</feature>
<evidence type="ECO:0000313" key="6">
    <source>
        <dbReference type="EMBL" id="CUV28407.1"/>
    </source>
</evidence>
<dbReference type="InterPro" id="IPR000045">
    <property type="entry name" value="Prepilin_IV_endopep_pep"/>
</dbReference>
<dbReference type="Gene3D" id="1.20.120.1220">
    <property type="match status" value="1"/>
</dbReference>
<evidence type="ECO:0000256" key="1">
    <source>
        <dbReference type="ARBA" id="ARBA00005801"/>
    </source>
</evidence>
<reference evidence="9" key="4">
    <citation type="submission" date="2021-10" db="EMBL/GenBank/DDBJ databases">
        <title>Complete genome sequences of five Ralstonia solancearum strains isolated from sunflower.</title>
        <authorList>
            <person name="She X."/>
            <person name="He Z."/>
        </authorList>
    </citation>
    <scope>NUCLEOTIDE SEQUENCE</scope>
    <source>
        <strain evidence="9">RS638</strain>
    </source>
</reference>
<dbReference type="EMBL" id="LN899824">
    <property type="protein sequence ID" value="CUV28407.1"/>
    <property type="molecule type" value="Genomic_DNA"/>
</dbReference>
<sequence>MSTPTALANLSLLVLVVTAAVHDVRTRRIPNRLVAAGLAAALIAQCAMLGPVAGALAWLGGAAAGMGLCIGLYLLRGMGAGDVKLMGAIGAFTGPLAALHVGLASCVAGGVLAVAMVALDARKNMGMALLFSAPVADRQTQPKESVRRGNAIRLPYAVAFAAGTLLVKWGVL</sequence>
<evidence type="ECO:0000256" key="2">
    <source>
        <dbReference type="SAM" id="Phobius"/>
    </source>
</evidence>
<dbReference type="PATRIC" id="fig|305.107.peg.3463"/>
<evidence type="ECO:0000313" key="8">
    <source>
        <dbReference type="EMBL" id="CUV53376.1"/>
    </source>
</evidence>
<dbReference type="EMBL" id="CP025741">
    <property type="protein sequence ID" value="AYA47466.1"/>
    <property type="molecule type" value="Genomic_DNA"/>
</dbReference>
<dbReference type="GO" id="GO:0004190">
    <property type="term" value="F:aspartic-type endopeptidase activity"/>
    <property type="evidence" value="ECO:0007669"/>
    <property type="project" value="InterPro"/>
</dbReference>
<reference evidence="10" key="3">
    <citation type="submission" date="2018-01" db="EMBL/GenBank/DDBJ databases">
        <title>Raltonia solanacearum P824 infects blueberry.</title>
        <authorList>
            <person name="Bocsanczy A.M."/>
            <person name="Norman D.J."/>
        </authorList>
    </citation>
    <scope>NUCLEOTIDE SEQUENCE [LARGE SCALE GENOMIC DNA]</scope>
    <source>
        <strain evidence="10">P824</strain>
    </source>
</reference>
<organism evidence="5">
    <name type="scientific">Ralstonia solanacearum</name>
    <name type="common">Pseudomonas solanacearum</name>
    <dbReference type="NCBI Taxonomy" id="305"/>
    <lineage>
        <taxon>Bacteria</taxon>
        <taxon>Pseudomonadati</taxon>
        <taxon>Pseudomonadota</taxon>
        <taxon>Betaproteobacteria</taxon>
        <taxon>Burkholderiales</taxon>
        <taxon>Burkholderiaceae</taxon>
        <taxon>Ralstonia</taxon>
        <taxon>Ralstonia solanacearum species complex</taxon>
    </lineage>
</organism>
<gene>
    <name evidence="9" type="ORF">LH706_14675</name>
    <name evidence="5" type="ORF">PSS4_v1_1420023</name>
    <name evidence="4" type="ORF">RSP824_13875</name>
    <name evidence="6" type="ORF">RUN1985_v1_210033</name>
    <name evidence="8" type="ORF">RUN215_v1_120086</name>
    <name evidence="7" type="ORF">TO10_v1_110023</name>
</gene>
<dbReference type="EMBL" id="LN899827">
    <property type="protein sequence ID" value="CUV43829.1"/>
    <property type="molecule type" value="Genomic_DNA"/>
</dbReference>
<reference evidence="4" key="2">
    <citation type="submission" date="2018-01" db="EMBL/GenBank/DDBJ databases">
        <title>Ralstonia pseudosolanacearum P824 infects blueberry.</title>
        <authorList>
            <person name="Bocsanczy A.M."/>
            <person name="Norman D.J."/>
        </authorList>
    </citation>
    <scope>NUCLEOTIDE SEQUENCE</scope>
    <source>
        <strain evidence="4">P824</strain>
    </source>
</reference>
<evidence type="ECO:0000313" key="10">
    <source>
        <dbReference type="Proteomes" id="UP000262427"/>
    </source>
</evidence>
<dbReference type="EMBL" id="LN899821">
    <property type="protein sequence ID" value="CUV20310.1"/>
    <property type="molecule type" value="Genomic_DNA"/>
</dbReference>
<accession>A0A0K1ZMZ8</accession>
<keyword evidence="2" id="KW-1133">Transmembrane helix</keyword>
<name>A0A0K1ZMZ8_RALSL</name>
<evidence type="ECO:0000313" key="7">
    <source>
        <dbReference type="EMBL" id="CUV43829.1"/>
    </source>
</evidence>
<feature type="domain" description="Prepilin type IV endopeptidase peptidase" evidence="3">
    <location>
        <begin position="11"/>
        <end position="114"/>
    </location>
</feature>
<evidence type="ECO:0000313" key="5">
    <source>
        <dbReference type="EMBL" id="CUV20310.1"/>
    </source>
</evidence>
<proteinExistence type="inferred from homology"/>
<dbReference type="EMBL" id="CP085043">
    <property type="protein sequence ID" value="UZF14254.1"/>
    <property type="molecule type" value="Genomic_DNA"/>
</dbReference>